<dbReference type="InterPro" id="IPR019096">
    <property type="entry name" value="YopX_protein"/>
</dbReference>
<dbReference type="SUPFAM" id="SSF159006">
    <property type="entry name" value="YopX-like"/>
    <property type="match status" value="1"/>
</dbReference>
<protein>
    <recommendedName>
        <fullName evidence="1">YopX protein domain-containing protein</fullName>
    </recommendedName>
</protein>
<organism evidence="2 3">
    <name type="scientific">Bacillus cereus VD133</name>
    <dbReference type="NCBI Taxonomy" id="1053233"/>
    <lineage>
        <taxon>Bacteria</taxon>
        <taxon>Bacillati</taxon>
        <taxon>Bacillota</taxon>
        <taxon>Bacilli</taxon>
        <taxon>Bacillales</taxon>
        <taxon>Bacillaceae</taxon>
        <taxon>Bacillus</taxon>
        <taxon>Bacillus cereus group</taxon>
    </lineage>
</organism>
<evidence type="ECO:0000313" key="3">
    <source>
        <dbReference type="Proteomes" id="UP000014018"/>
    </source>
</evidence>
<name>A0A9W5V0W9_BACCE</name>
<dbReference type="Pfam" id="PF09643">
    <property type="entry name" value="YopX"/>
    <property type="match status" value="1"/>
</dbReference>
<dbReference type="NCBIfam" id="TIGR01671">
    <property type="entry name" value="phage_TIGR01671"/>
    <property type="match status" value="1"/>
</dbReference>
<dbReference type="RefSeq" id="WP_016111362.1">
    <property type="nucleotide sequence ID" value="NZ_KB976190.1"/>
</dbReference>
<reference evidence="2 3" key="1">
    <citation type="submission" date="2012-12" db="EMBL/GenBank/DDBJ databases">
        <title>The Genome Sequence of Bacillus cereus VD133.</title>
        <authorList>
            <consortium name="The Broad Institute Genome Sequencing Platform"/>
            <consortium name="The Broad Institute Genome Sequencing Center for Infectious Disease"/>
            <person name="Feldgarden M."/>
            <person name="Van der Auwera G.A."/>
            <person name="Mahillon J."/>
            <person name="Duprez V."/>
            <person name="Timmery S."/>
            <person name="Mattelet C."/>
            <person name="Dierick K."/>
            <person name="Sun M."/>
            <person name="Yu Z."/>
            <person name="Zhu L."/>
            <person name="Hu X."/>
            <person name="Shank E.B."/>
            <person name="Swiecicka I."/>
            <person name="Hansen B.M."/>
            <person name="Andrup L."/>
            <person name="Walker B."/>
            <person name="Young S.K."/>
            <person name="Zeng Q."/>
            <person name="Gargeya S."/>
            <person name="Fitzgerald M."/>
            <person name="Haas B."/>
            <person name="Abouelleil A."/>
            <person name="Alvarado L."/>
            <person name="Arachchi H.M."/>
            <person name="Berlin A.M."/>
            <person name="Chapman S.B."/>
            <person name="Dewar J."/>
            <person name="Goldberg J."/>
            <person name="Griggs A."/>
            <person name="Gujja S."/>
            <person name="Hansen M."/>
            <person name="Howarth C."/>
            <person name="Imamovic A."/>
            <person name="Larimer J."/>
            <person name="McCowan C."/>
            <person name="Murphy C."/>
            <person name="Neiman D."/>
            <person name="Pearson M."/>
            <person name="Priest M."/>
            <person name="Roberts A."/>
            <person name="Saif S."/>
            <person name="Shea T."/>
            <person name="Sisk P."/>
            <person name="Sykes S."/>
            <person name="Wortman J."/>
            <person name="Nusbaum C."/>
            <person name="Birren B."/>
        </authorList>
    </citation>
    <scope>NUCLEOTIDE SEQUENCE [LARGE SCALE GENOMIC DNA]</scope>
    <source>
        <strain evidence="2 3">VD133</strain>
    </source>
</reference>
<feature type="domain" description="YopX protein" evidence="1">
    <location>
        <begin position="5"/>
        <end position="133"/>
    </location>
</feature>
<dbReference type="EMBL" id="AHFB01000082">
    <property type="protein sequence ID" value="EOO30878.1"/>
    <property type="molecule type" value="Genomic_DNA"/>
</dbReference>
<sequence>MREIKFRAWDEIEKRMIGWYDRVFTKNNNSSMLCEYPLKNISESYVKYMQYTGLNDKNGKEIYEGDIVKAWSTGSCGTFEVRWRQGGTPCFILYPAFQNGEMWRLHGTQDKHGNYYDNVEVIGNIYKNPELIKNSTK</sequence>
<dbReference type="Proteomes" id="UP000014018">
    <property type="component" value="Unassembled WGS sequence"/>
</dbReference>
<dbReference type="InterPro" id="IPR010024">
    <property type="entry name" value="CHP16711"/>
</dbReference>
<comment type="caution">
    <text evidence="2">The sequence shown here is derived from an EMBL/GenBank/DDBJ whole genome shotgun (WGS) entry which is preliminary data.</text>
</comment>
<evidence type="ECO:0000259" key="1">
    <source>
        <dbReference type="Pfam" id="PF09643"/>
    </source>
</evidence>
<dbReference type="InterPro" id="IPR023385">
    <property type="entry name" value="YopX-like_C"/>
</dbReference>
<accession>A0A9W5V0W9</accession>
<dbReference type="Gene3D" id="2.30.30.290">
    <property type="entry name" value="YopX-like domains"/>
    <property type="match status" value="1"/>
</dbReference>
<proteinExistence type="predicted"/>
<dbReference type="AlphaFoldDB" id="A0A9W5V0W9"/>
<gene>
    <name evidence="2" type="ORF">IIU_04818</name>
</gene>
<evidence type="ECO:0000313" key="2">
    <source>
        <dbReference type="EMBL" id="EOO30878.1"/>
    </source>
</evidence>